<organism evidence="2 3">
    <name type="scientific">Mytilus coruscus</name>
    <name type="common">Sea mussel</name>
    <dbReference type="NCBI Taxonomy" id="42192"/>
    <lineage>
        <taxon>Eukaryota</taxon>
        <taxon>Metazoa</taxon>
        <taxon>Spiralia</taxon>
        <taxon>Lophotrochozoa</taxon>
        <taxon>Mollusca</taxon>
        <taxon>Bivalvia</taxon>
        <taxon>Autobranchia</taxon>
        <taxon>Pteriomorphia</taxon>
        <taxon>Mytilida</taxon>
        <taxon>Mytiloidea</taxon>
        <taxon>Mytilidae</taxon>
        <taxon>Mytilinae</taxon>
        <taxon>Mytilus</taxon>
    </lineage>
</organism>
<feature type="compositionally biased region" description="Basic and acidic residues" evidence="1">
    <location>
        <begin position="32"/>
        <end position="43"/>
    </location>
</feature>
<gene>
    <name evidence="2" type="ORF">MCOR_3192</name>
</gene>
<keyword evidence="3" id="KW-1185">Reference proteome</keyword>
<name>A0A6J8A489_MYTCO</name>
<feature type="compositionally biased region" description="Polar residues" evidence="1">
    <location>
        <begin position="22"/>
        <end position="31"/>
    </location>
</feature>
<reference evidence="2 3" key="1">
    <citation type="submission" date="2020-06" db="EMBL/GenBank/DDBJ databases">
        <authorList>
            <person name="Li R."/>
            <person name="Bekaert M."/>
        </authorList>
    </citation>
    <scope>NUCLEOTIDE SEQUENCE [LARGE SCALE GENOMIC DNA]</scope>
    <source>
        <strain evidence="3">wild</strain>
    </source>
</reference>
<evidence type="ECO:0000313" key="2">
    <source>
        <dbReference type="EMBL" id="CAC5360871.1"/>
    </source>
</evidence>
<protein>
    <submittedName>
        <fullName evidence="2">Uncharacterized protein</fullName>
    </submittedName>
</protein>
<dbReference type="Proteomes" id="UP000507470">
    <property type="component" value="Unassembled WGS sequence"/>
</dbReference>
<evidence type="ECO:0000313" key="3">
    <source>
        <dbReference type="Proteomes" id="UP000507470"/>
    </source>
</evidence>
<evidence type="ECO:0000256" key="1">
    <source>
        <dbReference type="SAM" id="MobiDB-lite"/>
    </source>
</evidence>
<dbReference type="PANTHER" id="PTHR33050:SF7">
    <property type="entry name" value="RIBONUCLEASE H"/>
    <property type="match status" value="1"/>
</dbReference>
<dbReference type="AlphaFoldDB" id="A0A6J8A489"/>
<dbReference type="EMBL" id="CACVKT020000573">
    <property type="protein sequence ID" value="CAC5360871.1"/>
    <property type="molecule type" value="Genomic_DNA"/>
</dbReference>
<dbReference type="OrthoDB" id="6140514at2759"/>
<dbReference type="InterPro" id="IPR052055">
    <property type="entry name" value="Hepadnavirus_pol/RT"/>
</dbReference>
<feature type="region of interest" description="Disordered" evidence="1">
    <location>
        <begin position="1"/>
        <end position="73"/>
    </location>
</feature>
<accession>A0A6J8A489</accession>
<proteinExistence type="predicted"/>
<sequence>MALAIGEGKEKSHKKKVVNYDTPRQVQQSQRWEQKESYQDKPPFRSRHPSHSQGARSLGGRGNSRGNGFQRGNKRGGIRLNLVTLSKHLPIAGRLKYFVKNWEIITSDKKILKDTQNVEINSVEMMFYLTSEKVSQIKTKYREMLSAEIVTERQLAQLTGKLSSSMQAIFQANLQSRFLQIDQINGLLKEKSYEQEIILSQTARDELIWWVT</sequence>
<dbReference type="PANTHER" id="PTHR33050">
    <property type="entry name" value="REVERSE TRANSCRIPTASE DOMAIN-CONTAINING PROTEIN"/>
    <property type="match status" value="1"/>
</dbReference>